<proteinExistence type="predicted"/>
<organism evidence="1">
    <name type="scientific">Rhizophora mucronata</name>
    <name type="common">Asiatic mangrove</name>
    <dbReference type="NCBI Taxonomy" id="61149"/>
    <lineage>
        <taxon>Eukaryota</taxon>
        <taxon>Viridiplantae</taxon>
        <taxon>Streptophyta</taxon>
        <taxon>Embryophyta</taxon>
        <taxon>Tracheophyta</taxon>
        <taxon>Spermatophyta</taxon>
        <taxon>Magnoliopsida</taxon>
        <taxon>eudicotyledons</taxon>
        <taxon>Gunneridae</taxon>
        <taxon>Pentapetalae</taxon>
        <taxon>rosids</taxon>
        <taxon>fabids</taxon>
        <taxon>Malpighiales</taxon>
        <taxon>Rhizophoraceae</taxon>
        <taxon>Rhizophora</taxon>
    </lineage>
</organism>
<evidence type="ECO:0000313" key="1">
    <source>
        <dbReference type="EMBL" id="MBX06273.1"/>
    </source>
</evidence>
<name>A0A2P2KKM5_RHIMU</name>
<accession>A0A2P2KKM5</accession>
<protein>
    <submittedName>
        <fullName evidence="1">Uncharacterized protein</fullName>
    </submittedName>
</protein>
<dbReference type="EMBL" id="GGEC01025789">
    <property type="protein sequence ID" value="MBX06273.1"/>
    <property type="molecule type" value="Transcribed_RNA"/>
</dbReference>
<dbReference type="AlphaFoldDB" id="A0A2P2KKM5"/>
<sequence>MSGSEPSSAMLSSAVGPPLKLLASPSLSRSLASSS</sequence>
<reference evidence="1" key="1">
    <citation type="submission" date="2018-02" db="EMBL/GenBank/DDBJ databases">
        <title>Rhizophora mucronata_Transcriptome.</title>
        <authorList>
            <person name="Meera S.P."/>
            <person name="Sreeshan A."/>
            <person name="Augustine A."/>
        </authorList>
    </citation>
    <scope>NUCLEOTIDE SEQUENCE</scope>
    <source>
        <tissue evidence="1">Leaf</tissue>
    </source>
</reference>